<name>A0A4D6KQM1_VIGUN</name>
<gene>
    <name evidence="1" type="ORF">DEO72_LG1g2597</name>
</gene>
<keyword evidence="2" id="KW-1185">Reference proteome</keyword>
<dbReference type="Proteomes" id="UP000501690">
    <property type="component" value="Linkage Group LG1"/>
</dbReference>
<reference evidence="1 2" key="1">
    <citation type="submission" date="2019-04" db="EMBL/GenBank/DDBJ databases">
        <title>An improved genome assembly and genetic linkage map for asparagus bean, Vigna unguiculata ssp. sesquipedialis.</title>
        <authorList>
            <person name="Xia Q."/>
            <person name="Zhang R."/>
            <person name="Dong Y."/>
        </authorList>
    </citation>
    <scope>NUCLEOTIDE SEQUENCE [LARGE SCALE GENOMIC DNA]</scope>
    <source>
        <tissue evidence="1">Leaf</tissue>
    </source>
</reference>
<organism evidence="1 2">
    <name type="scientific">Vigna unguiculata</name>
    <name type="common">Cowpea</name>
    <dbReference type="NCBI Taxonomy" id="3917"/>
    <lineage>
        <taxon>Eukaryota</taxon>
        <taxon>Viridiplantae</taxon>
        <taxon>Streptophyta</taxon>
        <taxon>Embryophyta</taxon>
        <taxon>Tracheophyta</taxon>
        <taxon>Spermatophyta</taxon>
        <taxon>Magnoliopsida</taxon>
        <taxon>eudicotyledons</taxon>
        <taxon>Gunneridae</taxon>
        <taxon>Pentapetalae</taxon>
        <taxon>rosids</taxon>
        <taxon>fabids</taxon>
        <taxon>Fabales</taxon>
        <taxon>Fabaceae</taxon>
        <taxon>Papilionoideae</taxon>
        <taxon>50 kb inversion clade</taxon>
        <taxon>NPAAA clade</taxon>
        <taxon>indigoferoid/millettioid clade</taxon>
        <taxon>Phaseoleae</taxon>
        <taxon>Vigna</taxon>
    </lineage>
</organism>
<sequence length="51" mass="5533">MAVQLLTYNKVSHGLMIPDAHTNLPARGPASTNLPARNPALRTYPSVVQHI</sequence>
<protein>
    <submittedName>
        <fullName evidence="1">Uncharacterized protein</fullName>
    </submittedName>
</protein>
<dbReference type="EMBL" id="CP039345">
    <property type="protein sequence ID" value="QCD78960.1"/>
    <property type="molecule type" value="Genomic_DNA"/>
</dbReference>
<accession>A0A4D6KQM1</accession>
<dbReference type="AlphaFoldDB" id="A0A4D6KQM1"/>
<proteinExistence type="predicted"/>
<evidence type="ECO:0000313" key="2">
    <source>
        <dbReference type="Proteomes" id="UP000501690"/>
    </source>
</evidence>
<evidence type="ECO:0000313" key="1">
    <source>
        <dbReference type="EMBL" id="QCD78960.1"/>
    </source>
</evidence>